<feature type="domain" description="C2H2-type" evidence="13">
    <location>
        <begin position="543"/>
        <end position="570"/>
    </location>
</feature>
<keyword evidence="6" id="KW-0862">Zinc</keyword>
<dbReference type="InterPro" id="IPR050527">
    <property type="entry name" value="Snail/Krueppel_Znf"/>
</dbReference>
<dbReference type="Gene3D" id="3.30.160.60">
    <property type="entry name" value="Classic Zinc Finger"/>
    <property type="match status" value="5"/>
</dbReference>
<dbReference type="FunFam" id="3.30.160.60:FF:001370">
    <property type="entry name" value="Zinc finger protein"/>
    <property type="match status" value="1"/>
</dbReference>
<dbReference type="VEuPathDB" id="VectorBase:SCAU001871"/>
<keyword evidence="15" id="KW-1185">Reference proteome</keyword>
<organism evidence="14 15">
    <name type="scientific">Stomoxys calcitrans</name>
    <name type="common">Stable fly</name>
    <name type="synonym">Conops calcitrans</name>
    <dbReference type="NCBI Taxonomy" id="35570"/>
    <lineage>
        <taxon>Eukaryota</taxon>
        <taxon>Metazoa</taxon>
        <taxon>Ecdysozoa</taxon>
        <taxon>Arthropoda</taxon>
        <taxon>Hexapoda</taxon>
        <taxon>Insecta</taxon>
        <taxon>Pterygota</taxon>
        <taxon>Neoptera</taxon>
        <taxon>Endopterygota</taxon>
        <taxon>Diptera</taxon>
        <taxon>Brachycera</taxon>
        <taxon>Muscomorpha</taxon>
        <taxon>Muscoidea</taxon>
        <taxon>Muscidae</taxon>
        <taxon>Stomoxys</taxon>
    </lineage>
</organism>
<keyword evidence="9" id="KW-0804">Transcription</keyword>
<dbReference type="Pfam" id="PF00096">
    <property type="entry name" value="zf-C2H2"/>
    <property type="match status" value="3"/>
</dbReference>
<dbReference type="GO" id="GO:0000981">
    <property type="term" value="F:DNA-binding transcription factor activity, RNA polymerase II-specific"/>
    <property type="evidence" value="ECO:0007669"/>
    <property type="project" value="TreeGrafter"/>
</dbReference>
<evidence type="ECO:0000256" key="8">
    <source>
        <dbReference type="ARBA" id="ARBA00023125"/>
    </source>
</evidence>
<evidence type="ECO:0000256" key="3">
    <source>
        <dbReference type="ARBA" id="ARBA00022723"/>
    </source>
</evidence>
<feature type="domain" description="C2H2-type" evidence="13">
    <location>
        <begin position="403"/>
        <end position="430"/>
    </location>
</feature>
<dbReference type="InterPro" id="IPR013087">
    <property type="entry name" value="Znf_C2H2_type"/>
</dbReference>
<evidence type="ECO:0000256" key="6">
    <source>
        <dbReference type="ARBA" id="ARBA00022833"/>
    </source>
</evidence>
<dbReference type="SUPFAM" id="SSF57667">
    <property type="entry name" value="beta-beta-alpha zinc fingers"/>
    <property type="match status" value="4"/>
</dbReference>
<dbReference type="GO" id="GO:0000978">
    <property type="term" value="F:RNA polymerase II cis-regulatory region sequence-specific DNA binding"/>
    <property type="evidence" value="ECO:0007669"/>
    <property type="project" value="TreeGrafter"/>
</dbReference>
<evidence type="ECO:0000313" key="14">
    <source>
        <dbReference type="EnsemblMetazoa" id="SCAU001871-PA"/>
    </source>
</evidence>
<evidence type="ECO:0000259" key="13">
    <source>
        <dbReference type="PROSITE" id="PS50157"/>
    </source>
</evidence>
<feature type="domain" description="C2H2-type" evidence="13">
    <location>
        <begin position="375"/>
        <end position="402"/>
    </location>
</feature>
<evidence type="ECO:0000256" key="12">
    <source>
        <dbReference type="PROSITE-ProRule" id="PRU00042"/>
    </source>
</evidence>
<feature type="domain" description="C2H2-type" evidence="13">
    <location>
        <begin position="487"/>
        <end position="514"/>
    </location>
</feature>
<keyword evidence="4" id="KW-0677">Repeat</keyword>
<evidence type="ECO:0000256" key="4">
    <source>
        <dbReference type="ARBA" id="ARBA00022737"/>
    </source>
</evidence>
<dbReference type="FunFam" id="3.30.160.60:FF:000193">
    <property type="entry name" value="Zinc finger protein 300"/>
    <property type="match status" value="1"/>
</dbReference>
<comment type="similarity">
    <text evidence="2">Belongs to the krueppel C2H2-type zinc-finger protein family.</text>
</comment>
<dbReference type="OrthoDB" id="427030at2759"/>
<dbReference type="AlphaFoldDB" id="A0A1I8NTH1"/>
<evidence type="ECO:0000256" key="11">
    <source>
        <dbReference type="ARBA" id="ARBA00037948"/>
    </source>
</evidence>
<feature type="domain" description="C2H2-type" evidence="13">
    <location>
        <begin position="515"/>
        <end position="542"/>
    </location>
</feature>
<comment type="similarity">
    <text evidence="11">Belongs to the snail C2H2-type zinc-finger protein family.</text>
</comment>
<keyword evidence="8" id="KW-0238">DNA-binding</keyword>
<dbReference type="Proteomes" id="UP000095300">
    <property type="component" value="Unassembled WGS sequence"/>
</dbReference>
<feature type="domain" description="C2H2-type" evidence="13">
    <location>
        <begin position="459"/>
        <end position="486"/>
    </location>
</feature>
<comment type="subcellular location">
    <subcellularLocation>
        <location evidence="1">Nucleus</location>
    </subcellularLocation>
</comment>
<dbReference type="Pfam" id="PF10545">
    <property type="entry name" value="MADF_DNA_bdg"/>
    <property type="match status" value="1"/>
</dbReference>
<dbReference type="GO" id="GO:0008270">
    <property type="term" value="F:zinc ion binding"/>
    <property type="evidence" value="ECO:0007669"/>
    <property type="project" value="UniProtKB-KW"/>
</dbReference>
<dbReference type="PROSITE" id="PS00028">
    <property type="entry name" value="ZINC_FINGER_C2H2_1"/>
    <property type="match status" value="7"/>
</dbReference>
<protein>
    <recommendedName>
        <fullName evidence="13">C2H2-type domain-containing protein</fullName>
    </recommendedName>
</protein>
<sequence length="583" mass="67709">MGDYSNYIRIGEILRSPPATDTKSQYILKLKCAHCVEHVFMLLESFVFPCHECEINTDINQDHILVEEIKIDDGNYEIDEGEDVTTAINVVQYYNNKDIEKGDPLNVIKSHLSDDEAEMAEDDSNLWEEEFGEQSKPNSETANEIHVNESIYVDATNLDENERDGELTEDMESNQFIQNFLKSNKNRLSFVEAFKNQSGPGQKKLQQNVLTKIRKELKSKNNLQLTNKQIARIAAYMRNKFPEEMNNCETTLVRCEQTLETKTSEKLNSHQIDLKSKQLIQLLVIYERFPFLWNSDLIEICCKNKRQEALDQMLISVNKEINVNIDIESLKNYLLYIHNRFAKEKRSWFRNEESKIPQHGLAKHMMFLKSHVGPFRCPVCSVELKNPLNFKVHKSRHDGTMPLKCSLCGKDFKVLATYILHARRHMDDMVEECKECGKKFINPYELKIHMRFHTGAKPFCCEICGVSFRHIQTFATHKRSHEKKYLHTCATCSKGFYSKAKLDDHVRSHKQIREFVCKTCGKAFIMKKTLQQHQVIHEDVRRHACSLCGKAFKLKVGLSQHMKTHGRNSSKECSEEIKVSVGK</sequence>
<evidence type="ECO:0000313" key="15">
    <source>
        <dbReference type="Proteomes" id="UP000095300"/>
    </source>
</evidence>
<dbReference type="InterPro" id="IPR006578">
    <property type="entry name" value="MADF-dom"/>
</dbReference>
<evidence type="ECO:0000256" key="5">
    <source>
        <dbReference type="ARBA" id="ARBA00022771"/>
    </source>
</evidence>
<keyword evidence="10" id="KW-0539">Nucleus</keyword>
<dbReference type="SMART" id="SM00355">
    <property type="entry name" value="ZnF_C2H2"/>
    <property type="match status" value="7"/>
</dbReference>
<proteinExistence type="inferred from homology"/>
<reference evidence="14" key="1">
    <citation type="submission" date="2020-05" db="UniProtKB">
        <authorList>
            <consortium name="EnsemblMetazoa"/>
        </authorList>
    </citation>
    <scope>IDENTIFICATION</scope>
    <source>
        <strain evidence="14">USDA</strain>
    </source>
</reference>
<dbReference type="SMART" id="SM00595">
    <property type="entry name" value="MADF"/>
    <property type="match status" value="1"/>
</dbReference>
<gene>
    <name evidence="14" type="primary">106084909</name>
</gene>
<dbReference type="PROSITE" id="PS50157">
    <property type="entry name" value="ZINC_FINGER_C2H2_2"/>
    <property type="match status" value="7"/>
</dbReference>
<feature type="domain" description="C2H2-type" evidence="13">
    <location>
        <begin position="431"/>
        <end position="458"/>
    </location>
</feature>
<evidence type="ECO:0000256" key="7">
    <source>
        <dbReference type="ARBA" id="ARBA00023015"/>
    </source>
</evidence>
<evidence type="ECO:0000256" key="9">
    <source>
        <dbReference type="ARBA" id="ARBA00023163"/>
    </source>
</evidence>
<keyword evidence="7" id="KW-0805">Transcription regulation</keyword>
<name>A0A1I8NTH1_STOCA</name>
<dbReference type="Pfam" id="PF13912">
    <property type="entry name" value="zf-C2H2_6"/>
    <property type="match status" value="1"/>
</dbReference>
<dbReference type="PANTHER" id="PTHR24388">
    <property type="entry name" value="ZINC FINGER PROTEIN"/>
    <property type="match status" value="1"/>
</dbReference>
<dbReference type="KEGG" id="scac:106084909"/>
<keyword evidence="3" id="KW-0479">Metal-binding</keyword>
<evidence type="ECO:0000256" key="10">
    <source>
        <dbReference type="ARBA" id="ARBA00023242"/>
    </source>
</evidence>
<dbReference type="STRING" id="35570.A0A1I8NTH1"/>
<dbReference type="InterPro" id="IPR036236">
    <property type="entry name" value="Znf_C2H2_sf"/>
</dbReference>
<evidence type="ECO:0000256" key="2">
    <source>
        <dbReference type="ARBA" id="ARBA00006991"/>
    </source>
</evidence>
<dbReference type="EnsemblMetazoa" id="SCAU001871-RA">
    <property type="protein sequence ID" value="SCAU001871-PA"/>
    <property type="gene ID" value="SCAU001871"/>
</dbReference>
<evidence type="ECO:0000256" key="1">
    <source>
        <dbReference type="ARBA" id="ARBA00004123"/>
    </source>
</evidence>
<accession>A0A1I8NTH1</accession>
<keyword evidence="5 12" id="KW-0863">Zinc-finger</keyword>
<dbReference type="GO" id="GO:0005634">
    <property type="term" value="C:nucleus"/>
    <property type="evidence" value="ECO:0007669"/>
    <property type="project" value="UniProtKB-SubCell"/>
</dbReference>
<dbReference type="PANTHER" id="PTHR24388:SF54">
    <property type="entry name" value="PROTEIN ESCARGOT"/>
    <property type="match status" value="1"/>
</dbReference>